<dbReference type="GO" id="GO:0046872">
    <property type="term" value="F:metal ion binding"/>
    <property type="evidence" value="ECO:0007669"/>
    <property type="project" value="InterPro"/>
</dbReference>
<dbReference type="STRING" id="9402.L5KC83"/>
<dbReference type="SUPFAM" id="SSF63411">
    <property type="entry name" value="LuxS/MPP-like metallohydrolase"/>
    <property type="match status" value="1"/>
</dbReference>
<evidence type="ECO:0000313" key="2">
    <source>
        <dbReference type="Proteomes" id="UP000010552"/>
    </source>
</evidence>
<dbReference type="PANTHER" id="PTHR43016:SF13">
    <property type="entry name" value="PRESEQUENCE PROTEASE, MITOCHONDRIAL"/>
    <property type="match status" value="1"/>
</dbReference>
<dbReference type="Gene3D" id="3.30.830.10">
    <property type="entry name" value="Metalloenzyme, LuxS/M16 peptidase-like"/>
    <property type="match status" value="3"/>
</dbReference>
<dbReference type="GO" id="GO:0016485">
    <property type="term" value="P:protein processing"/>
    <property type="evidence" value="ECO:0007669"/>
    <property type="project" value="TreeGrafter"/>
</dbReference>
<proteinExistence type="predicted"/>
<keyword evidence="1" id="KW-0378">Hydrolase</keyword>
<dbReference type="AlphaFoldDB" id="L5KC83"/>
<evidence type="ECO:0000313" key="1">
    <source>
        <dbReference type="EMBL" id="ELK08113.1"/>
    </source>
</evidence>
<accession>L5KC83</accession>
<reference evidence="2" key="1">
    <citation type="journal article" date="2013" name="Science">
        <title>Comparative analysis of bat genomes provides insight into the evolution of flight and immunity.</title>
        <authorList>
            <person name="Zhang G."/>
            <person name="Cowled C."/>
            <person name="Shi Z."/>
            <person name="Huang Z."/>
            <person name="Bishop-Lilly K.A."/>
            <person name="Fang X."/>
            <person name="Wynne J.W."/>
            <person name="Xiong Z."/>
            <person name="Baker M.L."/>
            <person name="Zhao W."/>
            <person name="Tachedjian M."/>
            <person name="Zhu Y."/>
            <person name="Zhou P."/>
            <person name="Jiang X."/>
            <person name="Ng J."/>
            <person name="Yang L."/>
            <person name="Wu L."/>
            <person name="Xiao J."/>
            <person name="Feng Y."/>
            <person name="Chen Y."/>
            <person name="Sun X."/>
            <person name="Zhang Y."/>
            <person name="Marsh G.A."/>
            <person name="Crameri G."/>
            <person name="Broder C.C."/>
            <person name="Frey K.G."/>
            <person name="Wang L.F."/>
            <person name="Wang J."/>
        </authorList>
    </citation>
    <scope>NUCLEOTIDE SEQUENCE [LARGE SCALE GENOMIC DNA]</scope>
</reference>
<dbReference type="InterPro" id="IPR011249">
    <property type="entry name" value="Metalloenz_LuxS/M16"/>
</dbReference>
<dbReference type="EMBL" id="KB030924">
    <property type="protein sequence ID" value="ELK08113.1"/>
    <property type="molecule type" value="Genomic_DNA"/>
</dbReference>
<keyword evidence="2" id="KW-1185">Reference proteome</keyword>
<dbReference type="GO" id="GO:0005759">
    <property type="term" value="C:mitochondrial matrix"/>
    <property type="evidence" value="ECO:0007669"/>
    <property type="project" value="TreeGrafter"/>
</dbReference>
<dbReference type="PANTHER" id="PTHR43016">
    <property type="entry name" value="PRESEQUENCE PROTEASE"/>
    <property type="match status" value="1"/>
</dbReference>
<organism evidence="1 2">
    <name type="scientific">Pteropus alecto</name>
    <name type="common">Black flying fox</name>
    <dbReference type="NCBI Taxonomy" id="9402"/>
    <lineage>
        <taxon>Eukaryota</taxon>
        <taxon>Metazoa</taxon>
        <taxon>Chordata</taxon>
        <taxon>Craniata</taxon>
        <taxon>Vertebrata</taxon>
        <taxon>Euteleostomi</taxon>
        <taxon>Mammalia</taxon>
        <taxon>Eutheria</taxon>
        <taxon>Laurasiatheria</taxon>
        <taxon>Chiroptera</taxon>
        <taxon>Yinpterochiroptera</taxon>
        <taxon>Pteropodoidea</taxon>
        <taxon>Pteropodidae</taxon>
        <taxon>Pteropodinae</taxon>
        <taxon>Pteropus</taxon>
    </lineage>
</organism>
<protein>
    <submittedName>
        <fullName evidence="1">Presequence protease, mitochondrial</fullName>
    </submittedName>
</protein>
<dbReference type="Proteomes" id="UP000010552">
    <property type="component" value="Unassembled WGS sequence"/>
</dbReference>
<keyword evidence="1" id="KW-0645">Protease</keyword>
<gene>
    <name evidence="1" type="ORF">PAL_GLEAN10001863</name>
</gene>
<dbReference type="InParanoid" id="L5KC83"/>
<dbReference type="GO" id="GO:0004222">
    <property type="term" value="F:metalloendopeptidase activity"/>
    <property type="evidence" value="ECO:0007669"/>
    <property type="project" value="TreeGrafter"/>
</dbReference>
<sequence length="225" mass="24072">MGLCVCGSPNRCAVNAAPGQLSQVQQVVGDFLAGLEQRTTERKPAHPHVVEKPVPNGPGDSACLSGSHIIRKLITDPTFKPCPVKTHLLLPFPVSYVGDCVRTAPYTHPDHARYEGSETLQTFAKAASWAQSGQFSQQDIDEAKLAVFSTVDAPVAPSDKGLDHFLYGLTDEMGQAQREQLFAVHRGALIDVAHRYLGVGGSAHGLALLGPENARTASDPSWVIQ</sequence>
<name>L5KC83_PTEAL</name>